<dbReference type="PANTHER" id="PTHR22106">
    <property type="entry name" value="COILED-COIL DOMAIN-CONTAINING PROTEIN 78"/>
    <property type="match status" value="1"/>
</dbReference>
<dbReference type="Proteomes" id="UP000579904">
    <property type="component" value="Unassembled WGS sequence"/>
</dbReference>
<dbReference type="AlphaFoldDB" id="A0A7L3NEN0"/>
<dbReference type="InterPro" id="IPR039873">
    <property type="entry name" value="CCDC78"/>
</dbReference>
<name>A0A7L3NEN0_9AVES</name>
<feature type="coiled-coil region" evidence="1">
    <location>
        <begin position="59"/>
        <end position="114"/>
    </location>
</feature>
<dbReference type="EMBL" id="VZUB01009306">
    <property type="protein sequence ID" value="NXU75991.1"/>
    <property type="molecule type" value="Genomic_DNA"/>
</dbReference>
<feature type="domain" description="DUF4472" evidence="2">
    <location>
        <begin position="37"/>
        <end position="132"/>
    </location>
</feature>
<keyword evidence="4" id="KW-1185">Reference proteome</keyword>
<dbReference type="PANTHER" id="PTHR22106:SF5">
    <property type="entry name" value="COILED-COIL DOMAIN-CONTAINING PROTEIN 78"/>
    <property type="match status" value="1"/>
</dbReference>
<dbReference type="GO" id="GO:0005737">
    <property type="term" value="C:cytoplasm"/>
    <property type="evidence" value="ECO:0007669"/>
    <property type="project" value="TreeGrafter"/>
</dbReference>
<feature type="non-terminal residue" evidence="3">
    <location>
        <position position="1"/>
    </location>
</feature>
<dbReference type="OrthoDB" id="2113965at2759"/>
<feature type="non-terminal residue" evidence="3">
    <location>
        <position position="133"/>
    </location>
</feature>
<proteinExistence type="predicted"/>
<evidence type="ECO:0000313" key="4">
    <source>
        <dbReference type="Proteomes" id="UP000579904"/>
    </source>
</evidence>
<dbReference type="Pfam" id="PF14739">
    <property type="entry name" value="DUF4472"/>
    <property type="match status" value="1"/>
</dbReference>
<sequence>VQQQERRVKLYGLKDLQEKLEKLAGSKTDLSAKAVFSEEEKLKISKDLLDLQIETNKMKEQYEMENFELKNMILSLENRVQELELCSEKVTGERDALREHLHALEISRKELGDEYIILKSNYLALAKELDQEV</sequence>
<dbReference type="InterPro" id="IPR029329">
    <property type="entry name" value="DUF4472"/>
</dbReference>
<keyword evidence="1" id="KW-0175">Coiled coil</keyword>
<gene>
    <name evidence="3" type="primary">Ccdc78</name>
    <name evidence="3" type="ORF">OREMEL_R12384</name>
</gene>
<reference evidence="3 4" key="1">
    <citation type="submission" date="2019-09" db="EMBL/GenBank/DDBJ databases">
        <title>Bird 10,000 Genomes (B10K) Project - Family phase.</title>
        <authorList>
            <person name="Zhang G."/>
        </authorList>
    </citation>
    <scope>NUCLEOTIDE SEQUENCE [LARGE SCALE GENOMIC DNA]</scope>
    <source>
        <strain evidence="3">OUT-0002</strain>
    </source>
</reference>
<comment type="caution">
    <text evidence="3">The sequence shown here is derived from an EMBL/GenBank/DDBJ whole genome shotgun (WGS) entry which is preliminary data.</text>
</comment>
<protein>
    <submittedName>
        <fullName evidence="3">CCD78 protein</fullName>
    </submittedName>
</protein>
<evidence type="ECO:0000259" key="2">
    <source>
        <dbReference type="Pfam" id="PF14739"/>
    </source>
</evidence>
<evidence type="ECO:0000313" key="3">
    <source>
        <dbReference type="EMBL" id="NXU75991.1"/>
    </source>
</evidence>
<organism evidence="3 4">
    <name type="scientific">Oreotrochilus melanogaster</name>
    <dbReference type="NCBI Taxonomy" id="689266"/>
    <lineage>
        <taxon>Eukaryota</taxon>
        <taxon>Metazoa</taxon>
        <taxon>Chordata</taxon>
        <taxon>Craniata</taxon>
        <taxon>Vertebrata</taxon>
        <taxon>Euteleostomi</taxon>
        <taxon>Archelosauria</taxon>
        <taxon>Archosauria</taxon>
        <taxon>Dinosauria</taxon>
        <taxon>Saurischia</taxon>
        <taxon>Theropoda</taxon>
        <taxon>Coelurosauria</taxon>
        <taxon>Aves</taxon>
        <taxon>Neognathae</taxon>
        <taxon>Neoaves</taxon>
        <taxon>Strisores</taxon>
        <taxon>Apodiformes</taxon>
        <taxon>Trochilidae</taxon>
        <taxon>Oreotrochilus</taxon>
    </lineage>
</organism>
<accession>A0A7L3NEN0</accession>
<evidence type="ECO:0000256" key="1">
    <source>
        <dbReference type="SAM" id="Coils"/>
    </source>
</evidence>